<gene>
    <name evidence="2" type="ORF">GALL_462340</name>
</gene>
<sequence>MELFDRDHPYPHRLGKVAVLAVIGRAADTDHADPVRVQQPLFHRAAKRRAMRIHRAAEIAVEQIGVAVEVDHPQGAPLCQRPQDRQGAEMIAPRRHRQYPLRPHAGIKRLHPREAVHQVRRVRPHVTQIGAVHQLERAYPGNAVLGADHGRGVAQLARPMAWPWPVRGATIPGRTDEANLHLPDPRILQRHMRQPHEGRHPGKPWQIKPRHRTKRFIDHNTPFLSHRTRDRPRPFHPNPPRAPRDSLFPTPIAAIHRQKTEHVNIWS</sequence>
<comment type="caution">
    <text evidence="2">The sequence shown here is derived from an EMBL/GenBank/DDBJ whole genome shotgun (WGS) entry which is preliminary data.</text>
</comment>
<evidence type="ECO:0000256" key="1">
    <source>
        <dbReference type="SAM" id="MobiDB-lite"/>
    </source>
</evidence>
<proteinExistence type="predicted"/>
<evidence type="ECO:0000313" key="2">
    <source>
        <dbReference type="EMBL" id="OIQ72141.1"/>
    </source>
</evidence>
<feature type="region of interest" description="Disordered" evidence="1">
    <location>
        <begin position="224"/>
        <end position="247"/>
    </location>
</feature>
<dbReference type="EMBL" id="MLJW01003399">
    <property type="protein sequence ID" value="OIQ72141.1"/>
    <property type="molecule type" value="Genomic_DNA"/>
</dbReference>
<organism evidence="2">
    <name type="scientific">mine drainage metagenome</name>
    <dbReference type="NCBI Taxonomy" id="410659"/>
    <lineage>
        <taxon>unclassified sequences</taxon>
        <taxon>metagenomes</taxon>
        <taxon>ecological metagenomes</taxon>
    </lineage>
</organism>
<accession>A0A1J5Q872</accession>
<name>A0A1J5Q872_9ZZZZ</name>
<dbReference type="AlphaFoldDB" id="A0A1J5Q872"/>
<reference evidence="2" key="1">
    <citation type="submission" date="2016-10" db="EMBL/GenBank/DDBJ databases">
        <title>Sequence of Gallionella enrichment culture.</title>
        <authorList>
            <person name="Poehlein A."/>
            <person name="Muehling M."/>
            <person name="Daniel R."/>
        </authorList>
    </citation>
    <scope>NUCLEOTIDE SEQUENCE</scope>
</reference>
<protein>
    <submittedName>
        <fullName evidence="2">Uncharacterized protein</fullName>
    </submittedName>
</protein>